<protein>
    <submittedName>
        <fullName evidence="1">Uncharacterized protein</fullName>
    </submittedName>
</protein>
<proteinExistence type="predicted"/>
<accession>A0A0F9K035</accession>
<comment type="caution">
    <text evidence="1">The sequence shown here is derived from an EMBL/GenBank/DDBJ whole genome shotgun (WGS) entry which is preliminary data.</text>
</comment>
<dbReference type="EMBL" id="LAZR01008982">
    <property type="protein sequence ID" value="KKM75404.1"/>
    <property type="molecule type" value="Genomic_DNA"/>
</dbReference>
<reference evidence="1" key="1">
    <citation type="journal article" date="2015" name="Nature">
        <title>Complex archaea that bridge the gap between prokaryotes and eukaryotes.</title>
        <authorList>
            <person name="Spang A."/>
            <person name="Saw J.H."/>
            <person name="Jorgensen S.L."/>
            <person name="Zaremba-Niedzwiedzka K."/>
            <person name="Martijn J."/>
            <person name="Lind A.E."/>
            <person name="van Eijk R."/>
            <person name="Schleper C."/>
            <person name="Guy L."/>
            <person name="Ettema T.J."/>
        </authorList>
    </citation>
    <scope>NUCLEOTIDE SEQUENCE</scope>
</reference>
<dbReference type="AlphaFoldDB" id="A0A0F9K035"/>
<sequence length="146" mass="17791">MIFINIKQSSIWHNPTLRNLFPMQLRCGNFVRIHFRSSNIISSAQLFFINPIKDIACRSFLKSLRKILAYFFTKESTPYTYLLIQYHELKIELNAKDSLRRRYYIDNLFLKAPEIVKYQYELLELSYQEEDEIRKNLYLCFLCWLR</sequence>
<evidence type="ECO:0000313" key="1">
    <source>
        <dbReference type="EMBL" id="KKM75404.1"/>
    </source>
</evidence>
<organism evidence="1">
    <name type="scientific">marine sediment metagenome</name>
    <dbReference type="NCBI Taxonomy" id="412755"/>
    <lineage>
        <taxon>unclassified sequences</taxon>
        <taxon>metagenomes</taxon>
        <taxon>ecological metagenomes</taxon>
    </lineage>
</organism>
<name>A0A0F9K035_9ZZZZ</name>
<gene>
    <name evidence="1" type="ORF">LCGC14_1390540</name>
</gene>